<feature type="coiled-coil region" evidence="1">
    <location>
        <begin position="291"/>
        <end position="318"/>
    </location>
</feature>
<feature type="compositionally biased region" description="Basic and acidic residues" evidence="2">
    <location>
        <begin position="1"/>
        <end position="27"/>
    </location>
</feature>
<evidence type="ECO:0000256" key="2">
    <source>
        <dbReference type="SAM" id="MobiDB-lite"/>
    </source>
</evidence>
<keyword evidence="3" id="KW-1185">Reference proteome</keyword>
<reference evidence="4" key="2">
    <citation type="submission" date="2025-08" db="UniProtKB">
        <authorList>
            <consortium name="RefSeq"/>
        </authorList>
    </citation>
    <scope>IDENTIFICATION</scope>
    <source>
        <tissue evidence="4">Etiolated seedlings</tissue>
    </source>
</reference>
<accession>A0A3Q7Y8J7</accession>
<evidence type="ECO:0000313" key="4">
    <source>
        <dbReference type="RefSeq" id="XP_027187977.1"/>
    </source>
</evidence>
<reference evidence="3" key="1">
    <citation type="journal article" date="2013" name="Nat. Biotechnol.">
        <title>Draft genome sequence of chickpea (Cicer arietinum) provides a resource for trait improvement.</title>
        <authorList>
            <person name="Varshney R.K."/>
            <person name="Song C."/>
            <person name="Saxena R.K."/>
            <person name="Azam S."/>
            <person name="Yu S."/>
            <person name="Sharpe A.G."/>
            <person name="Cannon S."/>
            <person name="Baek J."/>
            <person name="Rosen B.D."/>
            <person name="Tar'an B."/>
            <person name="Millan T."/>
            <person name="Zhang X."/>
            <person name="Ramsay L.D."/>
            <person name="Iwata A."/>
            <person name="Wang Y."/>
            <person name="Nelson W."/>
            <person name="Farmer A.D."/>
            <person name="Gaur P.M."/>
            <person name="Soderlund C."/>
            <person name="Penmetsa R.V."/>
            <person name="Xu C."/>
            <person name="Bharti A.K."/>
            <person name="He W."/>
            <person name="Winter P."/>
            <person name="Zhao S."/>
            <person name="Hane J.K."/>
            <person name="Carrasquilla-Garcia N."/>
            <person name="Condie J.A."/>
            <person name="Upadhyaya H.D."/>
            <person name="Luo M.C."/>
            <person name="Thudi M."/>
            <person name="Gowda C.L."/>
            <person name="Singh N.P."/>
            <person name="Lichtenzveig J."/>
            <person name="Gali K.K."/>
            <person name="Rubio J."/>
            <person name="Nadarajan N."/>
            <person name="Dolezel J."/>
            <person name="Bansal K.C."/>
            <person name="Xu X."/>
            <person name="Edwards D."/>
            <person name="Zhang G."/>
            <person name="Kahl G."/>
            <person name="Gil J."/>
            <person name="Singh K.B."/>
            <person name="Datta S.K."/>
            <person name="Jackson S.A."/>
            <person name="Wang J."/>
            <person name="Cook D.R."/>
        </authorList>
    </citation>
    <scope>NUCLEOTIDE SEQUENCE [LARGE SCALE GENOMIC DNA]</scope>
    <source>
        <strain evidence="3">cv. CDC Frontier</strain>
    </source>
</reference>
<evidence type="ECO:0000256" key="1">
    <source>
        <dbReference type="SAM" id="Coils"/>
    </source>
</evidence>
<dbReference type="PANTHER" id="PTHR34057">
    <property type="entry name" value="ELONGATION FACTOR"/>
    <property type="match status" value="1"/>
</dbReference>
<sequence length="450" mass="50924">MVQKIDTELEHGKSEEKEVGALEKDKNNNNINNVTNVEFHVSISEPKEQNLDLKAETENKGIEQNPVCWRDEEDVEVNIIGNSGLKSVEDNYVDLDETESSSSSSFGDTGSGLDTGSDSAFSDSDEVQSPVSEEWNELRRLRKKKVTAHWRKFICPIMWRCKWIELQLRKLNYQAQKYEKELAAYDHKKQLDLLKYAVDGFAVKSVPKSEGTQKNKVMKRKKRKRVEECDPSSYMSKHCLFSYYENKDHNHDAPVNDIGDDVASSDDNAGEFKLSDMWSSVDQHEDNDNSMIEIIEKAEELLLQVENLKARIDNVIKENPGKFCSVTQLSIIGPSDGFNHSVHNSELLFTDDTLSTCVGIARFIETTNRTHLEVPGENTKAKVTQNQAAKEELLVEKSKGSVEEQKSISAAQVSDSDMATENVVRDVHSRKPCSTSKSHFTRRVRKKSGP</sequence>
<feature type="coiled-coil region" evidence="1">
    <location>
        <begin position="161"/>
        <end position="188"/>
    </location>
</feature>
<feature type="compositionally biased region" description="Basic and acidic residues" evidence="2">
    <location>
        <begin position="397"/>
        <end position="406"/>
    </location>
</feature>
<feature type="compositionally biased region" description="Low complexity" evidence="2">
    <location>
        <begin position="100"/>
        <end position="119"/>
    </location>
</feature>
<name>A0A3Q7Y8J7_CICAR</name>
<feature type="region of interest" description="Disordered" evidence="2">
    <location>
        <begin position="1"/>
        <end position="33"/>
    </location>
</feature>
<gene>
    <name evidence="4" type="primary">LOC101494951</name>
</gene>
<dbReference type="OrthoDB" id="21648at2759"/>
<feature type="compositionally biased region" description="Polar residues" evidence="2">
    <location>
        <begin position="407"/>
        <end position="419"/>
    </location>
</feature>
<dbReference type="Proteomes" id="UP000087171">
    <property type="component" value="Chromosome Ca2"/>
</dbReference>
<dbReference type="STRING" id="3827.A0A3Q7Y8J7"/>
<organism evidence="3 4">
    <name type="scientific">Cicer arietinum</name>
    <name type="common">Chickpea</name>
    <name type="synonym">Garbanzo</name>
    <dbReference type="NCBI Taxonomy" id="3827"/>
    <lineage>
        <taxon>Eukaryota</taxon>
        <taxon>Viridiplantae</taxon>
        <taxon>Streptophyta</taxon>
        <taxon>Embryophyta</taxon>
        <taxon>Tracheophyta</taxon>
        <taxon>Spermatophyta</taxon>
        <taxon>Magnoliopsida</taxon>
        <taxon>eudicotyledons</taxon>
        <taxon>Gunneridae</taxon>
        <taxon>Pentapetalae</taxon>
        <taxon>rosids</taxon>
        <taxon>fabids</taxon>
        <taxon>Fabales</taxon>
        <taxon>Fabaceae</taxon>
        <taxon>Papilionoideae</taxon>
        <taxon>50 kb inversion clade</taxon>
        <taxon>NPAAA clade</taxon>
        <taxon>Hologalegina</taxon>
        <taxon>IRL clade</taxon>
        <taxon>Cicereae</taxon>
        <taxon>Cicer</taxon>
    </lineage>
</organism>
<proteinExistence type="predicted"/>
<keyword evidence="1" id="KW-0175">Coiled coil</keyword>
<dbReference type="RefSeq" id="XP_027187977.1">
    <property type="nucleotide sequence ID" value="XM_027332176.1"/>
</dbReference>
<evidence type="ECO:0000313" key="3">
    <source>
        <dbReference type="Proteomes" id="UP000087171"/>
    </source>
</evidence>
<feature type="compositionally biased region" description="Basic residues" evidence="2">
    <location>
        <begin position="439"/>
        <end position="450"/>
    </location>
</feature>
<dbReference type="AlphaFoldDB" id="A0A3Q7Y8J7"/>
<feature type="region of interest" description="Disordered" evidence="2">
    <location>
        <begin position="397"/>
        <end position="450"/>
    </location>
</feature>
<feature type="region of interest" description="Disordered" evidence="2">
    <location>
        <begin position="96"/>
        <end position="128"/>
    </location>
</feature>
<dbReference type="PANTHER" id="PTHR34057:SF17">
    <property type="match status" value="1"/>
</dbReference>
<protein>
    <submittedName>
        <fullName evidence="4">Uncharacterized protein LOC101494951 isoform X1</fullName>
    </submittedName>
</protein>